<dbReference type="InterPro" id="IPR029058">
    <property type="entry name" value="AB_hydrolase_fold"/>
</dbReference>
<proteinExistence type="predicted"/>
<accession>A0A6A6ST24</accession>
<evidence type="ECO:0000313" key="2">
    <source>
        <dbReference type="EMBL" id="KAF2649723.1"/>
    </source>
</evidence>
<dbReference type="OrthoDB" id="420264at2759"/>
<keyword evidence="3" id="KW-1185">Reference proteome</keyword>
<dbReference type="PANTHER" id="PTHR48081">
    <property type="entry name" value="AB HYDROLASE SUPERFAMILY PROTEIN C4A8.06C"/>
    <property type="match status" value="1"/>
</dbReference>
<dbReference type="SUPFAM" id="SSF53474">
    <property type="entry name" value="alpha/beta-Hydrolases"/>
    <property type="match status" value="1"/>
</dbReference>
<protein>
    <recommendedName>
        <fullName evidence="4">Arylformamidase</fullName>
    </recommendedName>
</protein>
<dbReference type="InterPro" id="IPR050300">
    <property type="entry name" value="GDXG_lipolytic_enzyme"/>
</dbReference>
<organism evidence="2 3">
    <name type="scientific">Lophiostoma macrostomum CBS 122681</name>
    <dbReference type="NCBI Taxonomy" id="1314788"/>
    <lineage>
        <taxon>Eukaryota</taxon>
        <taxon>Fungi</taxon>
        <taxon>Dikarya</taxon>
        <taxon>Ascomycota</taxon>
        <taxon>Pezizomycotina</taxon>
        <taxon>Dothideomycetes</taxon>
        <taxon>Pleosporomycetidae</taxon>
        <taxon>Pleosporales</taxon>
        <taxon>Lophiostomataceae</taxon>
        <taxon>Lophiostoma</taxon>
    </lineage>
</organism>
<dbReference type="PANTHER" id="PTHR48081:SF33">
    <property type="entry name" value="KYNURENINE FORMAMIDASE"/>
    <property type="match status" value="1"/>
</dbReference>
<dbReference type="Gene3D" id="3.40.50.1820">
    <property type="entry name" value="alpha/beta hydrolase"/>
    <property type="match status" value="2"/>
</dbReference>
<dbReference type="EMBL" id="MU004481">
    <property type="protein sequence ID" value="KAF2649723.1"/>
    <property type="molecule type" value="Genomic_DNA"/>
</dbReference>
<reference evidence="2" key="1">
    <citation type="journal article" date="2020" name="Stud. Mycol.">
        <title>101 Dothideomycetes genomes: a test case for predicting lifestyles and emergence of pathogens.</title>
        <authorList>
            <person name="Haridas S."/>
            <person name="Albert R."/>
            <person name="Binder M."/>
            <person name="Bloem J."/>
            <person name="Labutti K."/>
            <person name="Salamov A."/>
            <person name="Andreopoulos B."/>
            <person name="Baker S."/>
            <person name="Barry K."/>
            <person name="Bills G."/>
            <person name="Bluhm B."/>
            <person name="Cannon C."/>
            <person name="Castanera R."/>
            <person name="Culley D."/>
            <person name="Daum C."/>
            <person name="Ezra D."/>
            <person name="Gonzalez J."/>
            <person name="Henrissat B."/>
            <person name="Kuo A."/>
            <person name="Liang C."/>
            <person name="Lipzen A."/>
            <person name="Lutzoni F."/>
            <person name="Magnuson J."/>
            <person name="Mondo S."/>
            <person name="Nolan M."/>
            <person name="Ohm R."/>
            <person name="Pangilinan J."/>
            <person name="Park H.-J."/>
            <person name="Ramirez L."/>
            <person name="Alfaro M."/>
            <person name="Sun H."/>
            <person name="Tritt A."/>
            <person name="Yoshinaga Y."/>
            <person name="Zwiers L.-H."/>
            <person name="Turgeon B."/>
            <person name="Goodwin S."/>
            <person name="Spatafora J."/>
            <person name="Crous P."/>
            <person name="Grigoriev I."/>
        </authorList>
    </citation>
    <scope>NUCLEOTIDE SEQUENCE</scope>
    <source>
        <strain evidence="2">CBS 122681</strain>
    </source>
</reference>
<keyword evidence="1" id="KW-0378">Hydrolase</keyword>
<evidence type="ECO:0000256" key="1">
    <source>
        <dbReference type="ARBA" id="ARBA00022801"/>
    </source>
</evidence>
<evidence type="ECO:0000313" key="3">
    <source>
        <dbReference type="Proteomes" id="UP000799324"/>
    </source>
</evidence>
<sequence length="325" mass="35555">MAAMETNWKLIHTSSPHLPAPVQVIAAKHIPYTVNGNRLQTLNVYLAHNRLKQTLLDKSVTSLPIASASATPRWLVHIHGGAWRDPNLTAESIEATVAHAFNDETSPIVGIASINYTVSPFPIVPDWLPTKAYDPVRDNHADTAREGRHPQHIFDVLSGFAFLRSLGLTDGSYILTGHSAESLPRPAAVAGLNGLYDLPALVTELGRSHAHLSVDYVRILTQAFGEDREVWKAASPALFDKETVARKVSGQGAPILVVIDQSVDDELVPFDQRDRLADNLRTVDGLKVVLGNRLSGKHISPWTEGLMIWETVQDILAHLAKDSLV</sequence>
<name>A0A6A6ST24_9PLEO</name>
<dbReference type="AlphaFoldDB" id="A0A6A6ST24"/>
<dbReference type="Proteomes" id="UP000799324">
    <property type="component" value="Unassembled WGS sequence"/>
</dbReference>
<evidence type="ECO:0008006" key="4">
    <source>
        <dbReference type="Google" id="ProtNLM"/>
    </source>
</evidence>
<gene>
    <name evidence="2" type="ORF">K491DRAFT_707972</name>
</gene>
<dbReference type="GO" id="GO:0016787">
    <property type="term" value="F:hydrolase activity"/>
    <property type="evidence" value="ECO:0007669"/>
    <property type="project" value="UniProtKB-KW"/>
</dbReference>